<name>A0A9P4TZ88_9PEZI</name>
<evidence type="ECO:0000313" key="3">
    <source>
        <dbReference type="Proteomes" id="UP000800235"/>
    </source>
</evidence>
<dbReference type="SFLD" id="SFLDG01129">
    <property type="entry name" value="C1.5:_HAD__Beta-PGM__Phosphata"/>
    <property type="match status" value="1"/>
</dbReference>
<comment type="caution">
    <text evidence="2">The sequence shown here is derived from an EMBL/GenBank/DDBJ whole genome shotgun (WGS) entry which is preliminary data.</text>
</comment>
<dbReference type="SUPFAM" id="SSF56784">
    <property type="entry name" value="HAD-like"/>
    <property type="match status" value="1"/>
</dbReference>
<accession>A0A9P4TZ88</accession>
<evidence type="ECO:0000313" key="2">
    <source>
        <dbReference type="EMBL" id="KAF2431136.1"/>
    </source>
</evidence>
<dbReference type="OrthoDB" id="444127at2759"/>
<dbReference type="Pfam" id="PF00702">
    <property type="entry name" value="Hydrolase"/>
    <property type="match status" value="1"/>
</dbReference>
<evidence type="ECO:0000256" key="1">
    <source>
        <dbReference type="ARBA" id="ARBA00022801"/>
    </source>
</evidence>
<dbReference type="PANTHER" id="PTHR43316:SF9">
    <property type="entry name" value="ACID DEHALOGENASE, PUTATIVE (AFU_ORTHOLOGUE AFUA_6G14460)-RELATED"/>
    <property type="match status" value="1"/>
</dbReference>
<dbReference type="Gene3D" id="3.40.50.1000">
    <property type="entry name" value="HAD superfamily/HAD-like"/>
    <property type="match status" value="1"/>
</dbReference>
<keyword evidence="1" id="KW-0378">Hydrolase</keyword>
<dbReference type="PANTHER" id="PTHR43316">
    <property type="entry name" value="HYDROLASE, HALOACID DELAHOGENASE-RELATED"/>
    <property type="match status" value="1"/>
</dbReference>
<dbReference type="InterPro" id="IPR036412">
    <property type="entry name" value="HAD-like_sf"/>
</dbReference>
<protein>
    <submittedName>
        <fullName evidence="2">HAD-like protein</fullName>
    </submittedName>
</protein>
<organism evidence="2 3">
    <name type="scientific">Tothia fuscella</name>
    <dbReference type="NCBI Taxonomy" id="1048955"/>
    <lineage>
        <taxon>Eukaryota</taxon>
        <taxon>Fungi</taxon>
        <taxon>Dikarya</taxon>
        <taxon>Ascomycota</taxon>
        <taxon>Pezizomycotina</taxon>
        <taxon>Dothideomycetes</taxon>
        <taxon>Pleosporomycetidae</taxon>
        <taxon>Venturiales</taxon>
        <taxon>Cylindrosympodiaceae</taxon>
        <taxon>Tothia</taxon>
    </lineage>
</organism>
<dbReference type="InterPro" id="IPR023214">
    <property type="entry name" value="HAD_sf"/>
</dbReference>
<dbReference type="Proteomes" id="UP000800235">
    <property type="component" value="Unassembled WGS sequence"/>
</dbReference>
<gene>
    <name evidence="2" type="ORF">EJ08DRAFT_696809</name>
</gene>
<dbReference type="AlphaFoldDB" id="A0A9P4TZ88"/>
<dbReference type="InterPro" id="IPR051540">
    <property type="entry name" value="S-2-haloacid_dehalogenase"/>
</dbReference>
<dbReference type="SFLD" id="SFLDS00003">
    <property type="entry name" value="Haloacid_Dehalogenase"/>
    <property type="match status" value="1"/>
</dbReference>
<dbReference type="GO" id="GO:0016787">
    <property type="term" value="F:hydrolase activity"/>
    <property type="evidence" value="ECO:0007669"/>
    <property type="project" value="UniProtKB-KW"/>
</dbReference>
<keyword evidence="3" id="KW-1185">Reference proteome</keyword>
<dbReference type="EMBL" id="MU007034">
    <property type="protein sequence ID" value="KAF2431136.1"/>
    <property type="molecule type" value="Genomic_DNA"/>
</dbReference>
<proteinExistence type="predicted"/>
<dbReference type="Gene3D" id="1.10.150.750">
    <property type="match status" value="1"/>
</dbReference>
<reference evidence="2" key="1">
    <citation type="journal article" date="2020" name="Stud. Mycol.">
        <title>101 Dothideomycetes genomes: a test case for predicting lifestyles and emergence of pathogens.</title>
        <authorList>
            <person name="Haridas S."/>
            <person name="Albert R."/>
            <person name="Binder M."/>
            <person name="Bloem J."/>
            <person name="Labutti K."/>
            <person name="Salamov A."/>
            <person name="Andreopoulos B."/>
            <person name="Baker S."/>
            <person name="Barry K."/>
            <person name="Bills G."/>
            <person name="Bluhm B."/>
            <person name="Cannon C."/>
            <person name="Castanera R."/>
            <person name="Culley D."/>
            <person name="Daum C."/>
            <person name="Ezra D."/>
            <person name="Gonzalez J."/>
            <person name="Henrissat B."/>
            <person name="Kuo A."/>
            <person name="Liang C."/>
            <person name="Lipzen A."/>
            <person name="Lutzoni F."/>
            <person name="Magnuson J."/>
            <person name="Mondo S."/>
            <person name="Nolan M."/>
            <person name="Ohm R."/>
            <person name="Pangilinan J."/>
            <person name="Park H.-J."/>
            <person name="Ramirez L."/>
            <person name="Alfaro M."/>
            <person name="Sun H."/>
            <person name="Tritt A."/>
            <person name="Yoshinaga Y."/>
            <person name="Zwiers L.-H."/>
            <person name="Turgeon B."/>
            <person name="Goodwin S."/>
            <person name="Spatafora J."/>
            <person name="Crous P."/>
            <person name="Grigoriev I."/>
        </authorList>
    </citation>
    <scope>NUCLEOTIDE SEQUENCE</scope>
    <source>
        <strain evidence="2">CBS 130266</strain>
    </source>
</reference>
<sequence length="262" mass="29471">MTLVPSKTPLTHFKLLSFDIYGTLIDWEGGVYKTFTKSAPISRFPPNHPLQDKITILHSFERAERPIQVANPGLEYSELLSQVYKRILQNHKIDDVTEEEIEEAGRIFGDSVGEWPAFPDTIDALERLKKHYHLVPLTNSSPKTFGASLSGPFAGFDFSAYYTAADIGSYKPDLRNFDYLFKHCKDEFGVEKSDILHVAQSLHHDHEPANKVDLESCWVDRDGVMGTLYDGNGDGKAEFGWEVKSLEELADAVEEAFEGVGK</sequence>